<evidence type="ECO:0000259" key="15">
    <source>
        <dbReference type="Pfam" id="PF18296"/>
    </source>
</evidence>
<keyword evidence="8 11" id="KW-0539">Nucleus</keyword>
<dbReference type="GO" id="GO:0045944">
    <property type="term" value="P:positive regulation of transcription by RNA polymerase II"/>
    <property type="evidence" value="ECO:0007669"/>
    <property type="project" value="TreeGrafter"/>
</dbReference>
<evidence type="ECO:0000256" key="12">
    <source>
        <dbReference type="SAM" id="MobiDB-lite"/>
    </source>
</evidence>
<evidence type="ECO:0000256" key="3">
    <source>
        <dbReference type="ARBA" id="ARBA00019618"/>
    </source>
</evidence>
<evidence type="ECO:0000256" key="5">
    <source>
        <dbReference type="ARBA" id="ARBA00023015"/>
    </source>
</evidence>
<dbReference type="PANTHER" id="PTHR48249">
    <property type="entry name" value="MEDIATOR OF RNA POLYMERASE II TRANSCRIPTION SUBUNIT 13"/>
    <property type="match status" value="1"/>
</dbReference>
<dbReference type="Pfam" id="PF06333">
    <property type="entry name" value="Med13_C"/>
    <property type="match status" value="1"/>
</dbReference>
<dbReference type="InterPro" id="IPR021643">
    <property type="entry name" value="Mediator_Med13_N"/>
</dbReference>
<evidence type="ECO:0000259" key="13">
    <source>
        <dbReference type="Pfam" id="PF06333"/>
    </source>
</evidence>
<feature type="region of interest" description="Disordered" evidence="12">
    <location>
        <begin position="208"/>
        <end position="236"/>
    </location>
</feature>
<feature type="compositionally biased region" description="Basic and acidic residues" evidence="12">
    <location>
        <begin position="739"/>
        <end position="769"/>
    </location>
</feature>
<dbReference type="Pfam" id="PF11597">
    <property type="entry name" value="Med13_N"/>
    <property type="match status" value="1"/>
</dbReference>
<feature type="compositionally biased region" description="Polar residues" evidence="12">
    <location>
        <begin position="503"/>
        <end position="514"/>
    </location>
</feature>
<feature type="region of interest" description="Disordered" evidence="12">
    <location>
        <begin position="495"/>
        <end position="562"/>
    </location>
</feature>
<proteinExistence type="inferred from homology"/>
<dbReference type="Pfam" id="PF18296">
    <property type="entry name" value="MID_MedPIWI"/>
    <property type="match status" value="1"/>
</dbReference>
<evidence type="ECO:0000313" key="16">
    <source>
        <dbReference type="EMBL" id="KKO97036.1"/>
    </source>
</evidence>
<evidence type="ECO:0000256" key="11">
    <source>
        <dbReference type="RuleBase" id="RU364134"/>
    </source>
</evidence>
<dbReference type="InterPro" id="IPR009401">
    <property type="entry name" value="Med13_C"/>
</dbReference>
<evidence type="ECO:0000256" key="4">
    <source>
        <dbReference type="ARBA" id="ARBA00022491"/>
    </source>
</evidence>
<feature type="region of interest" description="Disordered" evidence="12">
    <location>
        <begin position="855"/>
        <end position="927"/>
    </location>
</feature>
<feature type="compositionally biased region" description="Polar residues" evidence="12">
    <location>
        <begin position="12"/>
        <end position="25"/>
    </location>
</feature>
<evidence type="ECO:0000313" key="17">
    <source>
        <dbReference type="Proteomes" id="UP000034112"/>
    </source>
</evidence>
<feature type="compositionally biased region" description="Basic residues" evidence="12">
    <location>
        <begin position="856"/>
        <end position="865"/>
    </location>
</feature>
<feature type="region of interest" description="Disordered" evidence="12">
    <location>
        <begin position="577"/>
        <end position="608"/>
    </location>
</feature>
<dbReference type="OrthoDB" id="103819at2759"/>
<dbReference type="GO" id="GO:0003713">
    <property type="term" value="F:transcription coactivator activity"/>
    <property type="evidence" value="ECO:0007669"/>
    <property type="project" value="TreeGrafter"/>
</dbReference>
<comment type="subunit">
    <text evidence="11">Component of the SRB8-11 complex, which itself associates with the Mediator complex.</text>
</comment>
<feature type="region of interest" description="Disordered" evidence="12">
    <location>
        <begin position="1470"/>
        <end position="1510"/>
    </location>
</feature>
<dbReference type="Proteomes" id="UP000034112">
    <property type="component" value="Unassembled WGS sequence"/>
</dbReference>
<keyword evidence="5 11" id="KW-0805">Transcription regulation</keyword>
<evidence type="ECO:0000256" key="10">
    <source>
        <dbReference type="ARBA" id="ARBA00032008"/>
    </source>
</evidence>
<protein>
    <recommendedName>
        <fullName evidence="3 11">Mediator of RNA polymerase II transcription subunit 13</fullName>
    </recommendedName>
    <alternativeName>
        <fullName evidence="10 11">Mediator complex subunit 13</fullName>
    </alternativeName>
</protein>
<dbReference type="InterPro" id="IPR051139">
    <property type="entry name" value="Mediator_complx_sub13"/>
</dbReference>
<dbReference type="GO" id="GO:0016592">
    <property type="term" value="C:mediator complex"/>
    <property type="evidence" value="ECO:0007669"/>
    <property type="project" value="InterPro"/>
</dbReference>
<organism evidence="16 17">
    <name type="scientific">Trichoderma harzianum</name>
    <name type="common">Hypocrea lixii</name>
    <dbReference type="NCBI Taxonomy" id="5544"/>
    <lineage>
        <taxon>Eukaryota</taxon>
        <taxon>Fungi</taxon>
        <taxon>Dikarya</taxon>
        <taxon>Ascomycota</taxon>
        <taxon>Pezizomycotina</taxon>
        <taxon>Sordariomycetes</taxon>
        <taxon>Hypocreomycetidae</taxon>
        <taxon>Hypocreales</taxon>
        <taxon>Hypocreaceae</taxon>
        <taxon>Trichoderma</taxon>
    </lineage>
</organism>
<feature type="compositionally biased region" description="Polar residues" evidence="12">
    <location>
        <begin position="546"/>
        <end position="561"/>
    </location>
</feature>
<dbReference type="EMBL" id="JOKZ01000657">
    <property type="protein sequence ID" value="KKO97036.1"/>
    <property type="molecule type" value="Genomic_DNA"/>
</dbReference>
<feature type="region of interest" description="Disordered" evidence="12">
    <location>
        <begin position="1"/>
        <end position="49"/>
    </location>
</feature>
<comment type="function">
    <text evidence="9 11">Component of the SRB8-11 complex. The SRB8-11 complex is a regulatory module of the Mediator complex which is itself involved in regulation of basal and activated RNA polymerase II-dependent transcription. The SRB8-11 complex may be involved in the transcriptional repression of a subset of genes regulated by Mediator. It may inhibit the association of the Mediator complex with RNA polymerase II to form the holoenzyme complex.</text>
</comment>
<dbReference type="InterPro" id="IPR041285">
    <property type="entry name" value="MID_MedPIWI"/>
</dbReference>
<evidence type="ECO:0000256" key="6">
    <source>
        <dbReference type="ARBA" id="ARBA00023159"/>
    </source>
</evidence>
<evidence type="ECO:0000256" key="2">
    <source>
        <dbReference type="ARBA" id="ARBA00009354"/>
    </source>
</evidence>
<comment type="similarity">
    <text evidence="2 11">Belongs to the Mediator complex subunit 13 family.</text>
</comment>
<comment type="caution">
    <text evidence="16">The sequence shown here is derived from an EMBL/GenBank/DDBJ whole genome shotgun (WGS) entry which is preliminary data.</text>
</comment>
<reference evidence="17" key="1">
    <citation type="journal article" date="2015" name="Genome Announc.">
        <title>Draft whole-genome sequence of the biocontrol agent Trichoderma harzianum T6776.</title>
        <authorList>
            <person name="Baroncelli R."/>
            <person name="Piaggeschi G."/>
            <person name="Fiorini L."/>
            <person name="Bertolini E."/>
            <person name="Zapparata A."/>
            <person name="Pe M.E."/>
            <person name="Sarrocco S."/>
            <person name="Vannacci G."/>
        </authorList>
    </citation>
    <scope>NUCLEOTIDE SEQUENCE [LARGE SCALE GENOMIC DNA]</scope>
    <source>
        <strain evidence="17">T6776</strain>
    </source>
</reference>
<sequence>MLCMDSPDRAPASQSPPRAGSSTLRTPWRRLSPHSSPAQPSVPPFARDKRRRGFVSTTANCAVTGCHEPIILQAVDMDTGEYETNTLLINNVSSIAYRLYEPSSNLSQNFASVALEIENSLREKGHIVLYDATKKALWHFQFLPKDENSDDLGDSLELPPDVTGHGLALREHGVIEPPIIQKPRPQGLQSSGTPTSLLSTASALEQAHRPTLSSPLQTTAPITQDPDPKAEKSKTTSTAQRALYEKFIASVLLTISTTFCRRVGAVPLNYRTVILSPTAYDAQPHGVAIGRPQILGTFRAYLTTTGALMISLALTKCRGILSLDDTVPSSLAPSGYSVLAAPFGIMTATQNFVPGDGGLTSLAQTPMTQFFNFRGGLDGQESLWKQACLRFLNFRGIAASTLGGCLWVNLLVPKPKNPDTRGDQRSSSASSSFTLPWPRRLCFRKKNVDASSTSRVVDTVLSGHEESHDPLGNAKGWHASITEREEKAKRALERAANLPKDPQPQSAESKTTPKPSGLSPVALQRPNTATAGIMYPTPPDGVHQPNGVTPSIDGTLSSPGNPLSAPVIAEADAVVQNEPTGGDSVDQSPEFADSKRHRSDSNVLGDGETVFGGEIGGDMFDDNDITEADFNFFDEKPDDMDADLPMADLSSSEMALPPPPQALEETVIPAETTSLPLAPTPTSLPLHPPAAPSAPTPAQAATPAPAPAPIPSLPPPTSTPLLPPPLPPPQSERVVFAKPELKHARSQNEDPARRSRGEIRVTPAKRESSPFDPHAVFKRVKASLKMPKYDSTSASQPTLRKAKIFESLDFDPALPMINKKYEQGGLFDLSALSKVEKMERPSIDLRAVPETDYLKRHGKLSKRQKDRPITRNTMAKQYSALEPQMSTTSPMKLDGSISGEDSSAESDQDDSSYTSDEPGSPHKASIRILNADDDILSQITSLRDCDIEEPDHQLAMELPRLSKSDMTGVPLSALFSDPEPLLLDMALNDDDLIQIAQIVTEQAATGGLDIFRASDFEAPTLSASQKRQELLTHSRDAFHTLEDIIAQFFGDTMPMRLKGLLDIQDIPLLSQFQPRQMPGREGNPEAMRPSNLYQIPSPHLEVQRADTKLSVLPSAVSFWESLGLSPSSGSKNINAICVYPGWPGMGDNVQTFLDRIKSVYEFLKLGTFEVMPLGADMEPGLLPYEIDRITTSPDATVTGHGSAMIESMEVLRGIFTNLAITETNFVIYFVYSPDNPGTIIESCTAFQRFFETYQKILATRKEPPQNELVLQLVSADLLSSPSALVVTPTSDLVRLCIETYDRCTLFGGPMPAPAIRLEQLLPRIIDFKLTTNPSASLIRENSCIHVAYAQSVDERWITAAWTDDRGNQQATASYCMGRKGKQPSRNMNEIANEIWETTLELISAWKVLWRVIITKCGPMPQHEMDFWVDLARTEINAKVTVALLTVDTNPSLQLLPPVVKLAPPSAALHTPASTPLPSAFSPEPPTPATPAREGMAVATPSGDGGASNAGAADADLDAILTDVTDQTWGAIAGHRLSNSTSILEVHPALISGYLIKRTGIKVEDAPIVMEVNLVYTEAMPRVHEPLFREMLGYFRGLGTLARARGVVDREADVRPWHIAAAEKAARALYLLM</sequence>
<evidence type="ECO:0000256" key="9">
    <source>
        <dbReference type="ARBA" id="ARBA00025661"/>
    </source>
</evidence>
<evidence type="ECO:0000256" key="1">
    <source>
        <dbReference type="ARBA" id="ARBA00004123"/>
    </source>
</evidence>
<name>A0A0F9Z935_TRIHA</name>
<evidence type="ECO:0000256" key="7">
    <source>
        <dbReference type="ARBA" id="ARBA00023163"/>
    </source>
</evidence>
<feature type="domain" description="MID" evidence="15">
    <location>
        <begin position="1131"/>
        <end position="1303"/>
    </location>
</feature>
<keyword evidence="4 11" id="KW-0678">Repressor</keyword>
<feature type="domain" description="Mediator complex subunit Med13 C-terminal" evidence="13">
    <location>
        <begin position="1311"/>
        <end position="1621"/>
    </location>
</feature>
<keyword evidence="6 11" id="KW-0010">Activator</keyword>
<comment type="subcellular location">
    <subcellularLocation>
        <location evidence="1 11">Nucleus</location>
    </subcellularLocation>
</comment>
<feature type="compositionally biased region" description="Pro residues" evidence="12">
    <location>
        <begin position="686"/>
        <end position="695"/>
    </location>
</feature>
<gene>
    <name evidence="16" type="ORF">THAR02_10859</name>
</gene>
<accession>A0A0F9Z935</accession>
<feature type="region of interest" description="Disordered" evidence="12">
    <location>
        <begin position="650"/>
        <end position="774"/>
    </location>
</feature>
<keyword evidence="7 11" id="KW-0804">Transcription</keyword>
<dbReference type="PANTHER" id="PTHR48249:SF3">
    <property type="entry name" value="MEDIATOR OF RNA POLYMERASE II TRANSCRIPTION SUBUNIT 13"/>
    <property type="match status" value="1"/>
</dbReference>
<feature type="compositionally biased region" description="Polar residues" evidence="12">
    <location>
        <begin position="211"/>
        <end position="222"/>
    </location>
</feature>
<evidence type="ECO:0000259" key="14">
    <source>
        <dbReference type="Pfam" id="PF11597"/>
    </source>
</evidence>
<feature type="domain" description="Mediator complex subunit Med13 N-terminal" evidence="14">
    <location>
        <begin position="84"/>
        <end position="445"/>
    </location>
</feature>
<feature type="compositionally biased region" description="Pro residues" evidence="12">
    <location>
        <begin position="704"/>
        <end position="730"/>
    </location>
</feature>
<feature type="compositionally biased region" description="Low complexity" evidence="12">
    <location>
        <begin position="669"/>
        <end position="685"/>
    </location>
</feature>
<evidence type="ECO:0000256" key="8">
    <source>
        <dbReference type="ARBA" id="ARBA00023242"/>
    </source>
</evidence>
<dbReference type="OMA" id="DRCTLFG"/>